<accession>J9E548</accession>
<comment type="caution">
    <text evidence="2">The sequence shown here is derived from an EMBL/GenBank/DDBJ whole genome shotgun (WGS) entry which is preliminary data.</text>
</comment>
<evidence type="ECO:0008006" key="3">
    <source>
        <dbReference type="Google" id="ProtNLM"/>
    </source>
</evidence>
<sequence length="98" mass="11142">CCYDAGQMKFGENYIQELVDKAEALKSKCPNIRWHFIGTVQSNKNAMELNNAALVDNLRLILRRIENVSKKAEQSPYWRGRKPSLVAVSKTKSSSLIQ</sequence>
<dbReference type="InterPro" id="IPR011078">
    <property type="entry name" value="PyrdxlP_homeostasis"/>
</dbReference>
<proteinExistence type="predicted"/>
<dbReference type="EMBL" id="ADBV01021683">
    <property type="protein sequence ID" value="EJW70489.1"/>
    <property type="molecule type" value="Genomic_DNA"/>
</dbReference>
<dbReference type="PANTHER" id="PTHR10146:SF14">
    <property type="entry name" value="PYRIDOXAL PHOSPHATE HOMEOSTASIS PROTEIN"/>
    <property type="match status" value="1"/>
</dbReference>
<dbReference type="GO" id="GO:0030170">
    <property type="term" value="F:pyridoxal phosphate binding"/>
    <property type="evidence" value="ECO:0007669"/>
    <property type="project" value="InterPro"/>
</dbReference>
<reference evidence="2" key="1">
    <citation type="submission" date="2012-08" db="EMBL/GenBank/DDBJ databases">
        <title>The Genome Sequence of Wuchereria bancrofti.</title>
        <authorList>
            <consortium name="The Broad Institute Genome Sequencing Platform"/>
            <consortium name="Broad Institute Genome Sequencing Center for Infectious Disease"/>
            <person name="Nutman T.B."/>
            <person name="Fink D.L."/>
            <person name="Russ C."/>
            <person name="Young S."/>
            <person name="Zeng Q."/>
            <person name="Koehrsen M."/>
            <person name="Alvarado L."/>
            <person name="Berlin A."/>
            <person name="Borenstein D."/>
            <person name="Chapman S.B."/>
            <person name="Chen Z."/>
            <person name="Engels R."/>
            <person name="Freedman E."/>
            <person name="Gellesch M."/>
            <person name="Goldberg J."/>
            <person name="Griggs A."/>
            <person name="Gujja S."/>
            <person name="Heilman E.R."/>
            <person name="Heiman D."/>
            <person name="Hepburn T."/>
            <person name="Howarth C."/>
            <person name="Jen D."/>
            <person name="Larson L."/>
            <person name="Lewis B."/>
            <person name="Mehta T."/>
            <person name="Park D."/>
            <person name="Pearson M."/>
            <person name="Richards J."/>
            <person name="Roberts A."/>
            <person name="Saif S."/>
            <person name="Shea T."/>
            <person name="Shenoy N."/>
            <person name="Sisk P."/>
            <person name="Stolte C."/>
            <person name="Sykes S."/>
            <person name="Walk T."/>
            <person name="White J."/>
            <person name="Yandava C."/>
            <person name="Haas B."/>
            <person name="Henn M.R."/>
            <person name="Nusbaum C."/>
            <person name="Birren B."/>
        </authorList>
    </citation>
    <scope>NUCLEOTIDE SEQUENCE</scope>
</reference>
<organism evidence="2">
    <name type="scientific">Wuchereria bancrofti</name>
    <dbReference type="NCBI Taxonomy" id="6293"/>
    <lineage>
        <taxon>Eukaryota</taxon>
        <taxon>Metazoa</taxon>
        <taxon>Ecdysozoa</taxon>
        <taxon>Nematoda</taxon>
        <taxon>Chromadorea</taxon>
        <taxon>Rhabditida</taxon>
        <taxon>Spirurina</taxon>
        <taxon>Spiruromorpha</taxon>
        <taxon>Filarioidea</taxon>
        <taxon>Onchocercidae</taxon>
        <taxon>Wuchereria</taxon>
    </lineage>
</organism>
<dbReference type="AlphaFoldDB" id="J9E548"/>
<dbReference type="SUPFAM" id="SSF51419">
    <property type="entry name" value="PLP-binding barrel"/>
    <property type="match status" value="1"/>
</dbReference>
<feature type="non-terminal residue" evidence="2">
    <location>
        <position position="1"/>
    </location>
</feature>
<keyword evidence="1" id="KW-0663">Pyridoxal phosphate</keyword>
<gene>
    <name evidence="2" type="ORF">WUBG_18603</name>
</gene>
<dbReference type="Gene3D" id="3.20.20.10">
    <property type="entry name" value="Alanine racemase"/>
    <property type="match status" value="1"/>
</dbReference>
<evidence type="ECO:0000313" key="2">
    <source>
        <dbReference type="EMBL" id="EJW70489.1"/>
    </source>
</evidence>
<dbReference type="InterPro" id="IPR029066">
    <property type="entry name" value="PLP-binding_barrel"/>
</dbReference>
<name>J9E548_WUCBA</name>
<dbReference type="Proteomes" id="UP000004810">
    <property type="component" value="Unassembled WGS sequence"/>
</dbReference>
<evidence type="ECO:0000256" key="1">
    <source>
        <dbReference type="ARBA" id="ARBA00022898"/>
    </source>
</evidence>
<dbReference type="PANTHER" id="PTHR10146">
    <property type="entry name" value="PROLINE SYNTHETASE CO-TRANSCRIBED BACTERIAL HOMOLOG PROTEIN"/>
    <property type="match status" value="1"/>
</dbReference>
<protein>
    <recommendedName>
        <fullName evidence="3">Alanine racemase N-terminal domain-containing protein</fullName>
    </recommendedName>
</protein>